<comment type="catalytic activity">
    <reaction evidence="11">
        <text>(S)-dihydroorotate + A = orotate + AH2</text>
        <dbReference type="Rhea" id="RHEA:18073"/>
        <dbReference type="ChEBI" id="CHEBI:13193"/>
        <dbReference type="ChEBI" id="CHEBI:17499"/>
        <dbReference type="ChEBI" id="CHEBI:30839"/>
        <dbReference type="ChEBI" id="CHEBI:30864"/>
    </reaction>
</comment>
<dbReference type="SUPFAM" id="SSF51395">
    <property type="entry name" value="FMN-linked oxidoreductases"/>
    <property type="match status" value="1"/>
</dbReference>
<dbReference type="InterPro" id="IPR005720">
    <property type="entry name" value="Dihydroorotate_DH_cat"/>
</dbReference>
<feature type="binding site" evidence="11">
    <location>
        <begin position="251"/>
        <end position="252"/>
    </location>
    <ligand>
        <name>FMN</name>
        <dbReference type="ChEBI" id="CHEBI:58210"/>
    </ligand>
</feature>
<evidence type="ECO:0000256" key="6">
    <source>
        <dbReference type="ARBA" id="ARBA00022630"/>
    </source>
</evidence>
<dbReference type="CDD" id="cd04740">
    <property type="entry name" value="DHOD_1B_like"/>
    <property type="match status" value="1"/>
</dbReference>
<keyword evidence="7 11" id="KW-0288">FMN</keyword>
<feature type="binding site" evidence="11">
    <location>
        <position position="225"/>
    </location>
    <ligand>
        <name>FMN</name>
        <dbReference type="ChEBI" id="CHEBI:58210"/>
    </ligand>
</feature>
<dbReference type="InterPro" id="IPR050074">
    <property type="entry name" value="DHO_dehydrogenase"/>
</dbReference>
<evidence type="ECO:0000256" key="4">
    <source>
        <dbReference type="ARBA" id="ARBA00011669"/>
    </source>
</evidence>
<keyword evidence="8 11" id="KW-0665">Pyrimidine biosynthesis</keyword>
<dbReference type="NCBIfam" id="TIGR01037">
    <property type="entry name" value="pyrD_sub1_fam"/>
    <property type="match status" value="1"/>
</dbReference>
<evidence type="ECO:0000313" key="13">
    <source>
        <dbReference type="EMBL" id="SEA65656.1"/>
    </source>
</evidence>
<comment type="subunit">
    <text evidence="4">Heterotetramer of 2 PyrK and 2 PyrD type B subunits.</text>
</comment>
<dbReference type="InterPro" id="IPR049622">
    <property type="entry name" value="Dihydroorotate_DH_I"/>
</dbReference>
<keyword evidence="10" id="KW-0520">NAD</keyword>
<dbReference type="InterPro" id="IPR033888">
    <property type="entry name" value="DHOD_1B"/>
</dbReference>
<dbReference type="Pfam" id="PF01180">
    <property type="entry name" value="DHO_dh"/>
    <property type="match status" value="1"/>
</dbReference>
<dbReference type="AlphaFoldDB" id="A0A1H4CZH2"/>
<feature type="binding site" evidence="11">
    <location>
        <position position="135"/>
    </location>
    <ligand>
        <name>substrate</name>
    </ligand>
</feature>
<feature type="binding site" evidence="11">
    <location>
        <position position="53"/>
    </location>
    <ligand>
        <name>substrate</name>
    </ligand>
</feature>
<dbReference type="Gene3D" id="3.20.20.70">
    <property type="entry name" value="Aldolase class I"/>
    <property type="match status" value="1"/>
</dbReference>
<dbReference type="HAMAP" id="MF_00224">
    <property type="entry name" value="DHO_dh_type1"/>
    <property type="match status" value="1"/>
</dbReference>
<dbReference type="GO" id="GO:0004152">
    <property type="term" value="F:dihydroorotate dehydrogenase activity"/>
    <property type="evidence" value="ECO:0007669"/>
    <property type="project" value="UniProtKB-UniRule"/>
</dbReference>
<gene>
    <name evidence="11" type="primary">pyrD</name>
    <name evidence="13" type="ORF">SAMN05660420_02747</name>
</gene>
<dbReference type="PIRSF" id="PIRSF000164">
    <property type="entry name" value="DHO_oxidase"/>
    <property type="match status" value="1"/>
</dbReference>
<feature type="binding site" evidence="11">
    <location>
        <position position="107"/>
    </location>
    <ligand>
        <name>FMN</name>
        <dbReference type="ChEBI" id="CHEBI:58210"/>
    </ligand>
</feature>
<dbReference type="UniPathway" id="UPA00070"/>
<feature type="binding site" evidence="11">
    <location>
        <position position="173"/>
    </location>
    <ligand>
        <name>FMN</name>
        <dbReference type="ChEBI" id="CHEBI:58210"/>
    </ligand>
</feature>
<keyword evidence="9 11" id="KW-0560">Oxidoreductase</keyword>
<evidence type="ECO:0000256" key="3">
    <source>
        <dbReference type="ARBA" id="ARBA00008008"/>
    </source>
</evidence>
<dbReference type="GO" id="GO:0006207">
    <property type="term" value="P:'de novo' pyrimidine nucleobase biosynthetic process"/>
    <property type="evidence" value="ECO:0007669"/>
    <property type="project" value="TreeGrafter"/>
</dbReference>
<comment type="pathway">
    <text evidence="2 11">Pyrimidine metabolism; UMP biosynthesis via de novo pathway.</text>
</comment>
<keyword evidence="14" id="KW-1185">Reference proteome</keyword>
<dbReference type="EMBL" id="FNQN01000009">
    <property type="protein sequence ID" value="SEA65656.1"/>
    <property type="molecule type" value="Genomic_DNA"/>
</dbReference>
<evidence type="ECO:0000256" key="10">
    <source>
        <dbReference type="ARBA" id="ARBA00023027"/>
    </source>
</evidence>
<evidence type="ECO:0000256" key="8">
    <source>
        <dbReference type="ARBA" id="ARBA00022975"/>
    </source>
</evidence>
<evidence type="ECO:0000256" key="7">
    <source>
        <dbReference type="ARBA" id="ARBA00022643"/>
    </source>
</evidence>
<dbReference type="GO" id="GO:0044205">
    <property type="term" value="P:'de novo' UMP biosynthetic process"/>
    <property type="evidence" value="ECO:0007669"/>
    <property type="project" value="UniProtKB-UniRule"/>
</dbReference>
<reference evidence="13 14" key="1">
    <citation type="submission" date="2016-10" db="EMBL/GenBank/DDBJ databases">
        <authorList>
            <person name="de Groot N.N."/>
        </authorList>
    </citation>
    <scope>NUCLEOTIDE SEQUENCE [LARGE SCALE GENOMIC DNA]</scope>
    <source>
        <strain evidence="13 14">DSM 7343</strain>
    </source>
</reference>
<feature type="binding site" evidence="11">
    <location>
        <position position="199"/>
    </location>
    <ligand>
        <name>FMN</name>
        <dbReference type="ChEBI" id="CHEBI:58210"/>
    </ligand>
</feature>
<dbReference type="InterPro" id="IPR024920">
    <property type="entry name" value="Dihydroorotate_DH_1"/>
</dbReference>
<feature type="binding site" evidence="11">
    <location>
        <begin position="53"/>
        <end position="54"/>
    </location>
    <ligand>
        <name>FMN</name>
        <dbReference type="ChEBI" id="CHEBI:58210"/>
    </ligand>
</feature>
<evidence type="ECO:0000256" key="1">
    <source>
        <dbReference type="ARBA" id="ARBA00004496"/>
    </source>
</evidence>
<keyword evidence="5 11" id="KW-0963">Cytoplasm</keyword>
<protein>
    <recommendedName>
        <fullName evidence="11">Dihydroorotate dehydrogenase</fullName>
        <shortName evidence="11">DHOD</shortName>
        <shortName evidence="11">DHODase</shortName>
        <shortName evidence="11">DHOdehase</shortName>
        <ecNumber evidence="11">1.3.-.-</ecNumber>
    </recommendedName>
</protein>
<feature type="binding site" evidence="11">
    <location>
        <position position="135"/>
    </location>
    <ligand>
        <name>FMN</name>
        <dbReference type="ChEBI" id="CHEBI:58210"/>
    </ligand>
</feature>
<feature type="binding site" evidence="11">
    <location>
        <begin position="273"/>
        <end position="274"/>
    </location>
    <ligand>
        <name>FMN</name>
        <dbReference type="ChEBI" id="CHEBI:58210"/>
    </ligand>
</feature>
<evidence type="ECO:0000256" key="11">
    <source>
        <dbReference type="HAMAP-Rule" id="MF_00224"/>
    </source>
</evidence>
<proteinExistence type="inferred from homology"/>
<feature type="active site" description="Nucleophile" evidence="11">
    <location>
        <position position="138"/>
    </location>
</feature>
<comment type="cofactor">
    <cofactor evidence="11">
        <name>FMN</name>
        <dbReference type="ChEBI" id="CHEBI:58210"/>
    </cofactor>
    <text evidence="11">Binds 1 FMN per subunit.</text>
</comment>
<dbReference type="STRING" id="37625.SAMN05660420_02747"/>
<evidence type="ECO:0000256" key="9">
    <source>
        <dbReference type="ARBA" id="ARBA00023002"/>
    </source>
</evidence>
<feature type="binding site" evidence="11">
    <location>
        <begin position="200"/>
        <end position="201"/>
    </location>
    <ligand>
        <name>substrate</name>
    </ligand>
</feature>
<evidence type="ECO:0000313" key="14">
    <source>
        <dbReference type="Proteomes" id="UP000199409"/>
    </source>
</evidence>
<keyword evidence="6 11" id="KW-0285">Flavoprotein</keyword>
<comment type="similarity">
    <text evidence="3 11">Belongs to the dihydroorotate dehydrogenase family. Type 1 subfamily.</text>
</comment>
<accession>A0A1H4CZH2</accession>
<feature type="domain" description="Dihydroorotate dehydrogenase catalytic" evidence="12">
    <location>
        <begin position="12"/>
        <end position="293"/>
    </location>
</feature>
<dbReference type="PANTHER" id="PTHR48109:SF1">
    <property type="entry name" value="DIHYDROOROTATE DEHYDROGENASE (FUMARATE)"/>
    <property type="match status" value="1"/>
</dbReference>
<dbReference type="NCBIfam" id="NF005574">
    <property type="entry name" value="PRK07259.1"/>
    <property type="match status" value="1"/>
</dbReference>
<dbReference type="GO" id="GO:0005737">
    <property type="term" value="C:cytoplasm"/>
    <property type="evidence" value="ECO:0007669"/>
    <property type="project" value="UniProtKB-SubCell"/>
</dbReference>
<evidence type="ECO:0000256" key="5">
    <source>
        <dbReference type="ARBA" id="ARBA00022490"/>
    </source>
</evidence>
<dbReference type="InterPro" id="IPR013785">
    <property type="entry name" value="Aldolase_TIM"/>
</dbReference>
<comment type="function">
    <text evidence="11">Catalyzes the conversion of dihydroorotate to orotate.</text>
</comment>
<sequence>MMSDDKIIQPSLAVEIAGLKLKNPVMPASGTFGYGEEYSRYLDLNQLGAVVTKGMSLHPKAGNNVPRICETVSGMLNAIGLQNVGVDAFLEEKMPFLQRYDCPVIVNFFGNTQDEYGEVAARLDDVPGVAALEMNISCPNVKHGGIIFGTDPKAAFAAISLVRKRTSKPLIVKLTPNVTDIQVTARAAEDAGADALSLINTLTGMAVDVKTRKPRLANVIGGLSGPAIRPIAVRLVHQVVQAVQIPVIGIGGISRAMDALEFLIVGAKAVQVGTANFVDPNAMATIIRGLEEFCRDEGVADINDLIGSLEL</sequence>
<dbReference type="FunFam" id="3.20.20.70:FF:000027">
    <property type="entry name" value="Dihydropyrimidine dehydrogenase [NADP(+)]"/>
    <property type="match status" value="1"/>
</dbReference>
<dbReference type="PANTHER" id="PTHR48109">
    <property type="entry name" value="DIHYDROOROTATE DEHYDROGENASE (QUINONE), MITOCHONDRIAL-RELATED"/>
    <property type="match status" value="1"/>
</dbReference>
<evidence type="ECO:0000259" key="12">
    <source>
        <dbReference type="Pfam" id="PF01180"/>
    </source>
</evidence>
<feature type="binding site" evidence="11">
    <location>
        <position position="29"/>
    </location>
    <ligand>
        <name>FMN</name>
        <dbReference type="ChEBI" id="CHEBI:58210"/>
    </ligand>
</feature>
<dbReference type="Proteomes" id="UP000199409">
    <property type="component" value="Unassembled WGS sequence"/>
</dbReference>
<feature type="binding site" evidence="11">
    <location>
        <begin position="77"/>
        <end position="81"/>
    </location>
    <ligand>
        <name>substrate</name>
    </ligand>
</feature>
<dbReference type="InterPro" id="IPR012135">
    <property type="entry name" value="Dihydroorotate_DH_1_2"/>
</dbReference>
<organism evidence="13 14">
    <name type="scientific">Desulfuromusa kysingii</name>
    <dbReference type="NCBI Taxonomy" id="37625"/>
    <lineage>
        <taxon>Bacteria</taxon>
        <taxon>Pseudomonadati</taxon>
        <taxon>Thermodesulfobacteriota</taxon>
        <taxon>Desulfuromonadia</taxon>
        <taxon>Desulfuromonadales</taxon>
        <taxon>Geopsychrobacteraceae</taxon>
        <taxon>Desulfuromusa</taxon>
    </lineage>
</organism>
<name>A0A1H4CZH2_9BACT</name>
<evidence type="ECO:0000256" key="2">
    <source>
        <dbReference type="ARBA" id="ARBA00004725"/>
    </source>
</evidence>
<comment type="subcellular location">
    <subcellularLocation>
        <location evidence="1 11">Cytoplasm</location>
    </subcellularLocation>
</comment>
<dbReference type="EC" id="1.3.-.-" evidence="11"/>